<dbReference type="RefSeq" id="XP_025399854.1">
    <property type="nucleotide sequence ID" value="XM_025538812.1"/>
</dbReference>
<organism evidence="2 3">
    <name type="scientific">Aspergillus heteromorphus CBS 117.55</name>
    <dbReference type="NCBI Taxonomy" id="1448321"/>
    <lineage>
        <taxon>Eukaryota</taxon>
        <taxon>Fungi</taxon>
        <taxon>Dikarya</taxon>
        <taxon>Ascomycota</taxon>
        <taxon>Pezizomycotina</taxon>
        <taxon>Eurotiomycetes</taxon>
        <taxon>Eurotiomycetidae</taxon>
        <taxon>Eurotiales</taxon>
        <taxon>Aspergillaceae</taxon>
        <taxon>Aspergillus</taxon>
        <taxon>Aspergillus subgen. Circumdati</taxon>
    </lineage>
</organism>
<proteinExistence type="predicted"/>
<evidence type="ECO:0000256" key="1">
    <source>
        <dbReference type="SAM" id="MobiDB-lite"/>
    </source>
</evidence>
<name>A0A317WCB8_9EURO</name>
<evidence type="ECO:0000313" key="2">
    <source>
        <dbReference type="EMBL" id="PWY83411.1"/>
    </source>
</evidence>
<feature type="region of interest" description="Disordered" evidence="1">
    <location>
        <begin position="95"/>
        <end position="130"/>
    </location>
</feature>
<evidence type="ECO:0000313" key="3">
    <source>
        <dbReference type="Proteomes" id="UP000247233"/>
    </source>
</evidence>
<dbReference type="AlphaFoldDB" id="A0A317WCB8"/>
<dbReference type="Proteomes" id="UP000247233">
    <property type="component" value="Unassembled WGS sequence"/>
</dbReference>
<accession>A0A317WCB8</accession>
<reference evidence="2 3" key="1">
    <citation type="submission" date="2016-12" db="EMBL/GenBank/DDBJ databases">
        <title>The genomes of Aspergillus section Nigri reveals drivers in fungal speciation.</title>
        <authorList>
            <consortium name="DOE Joint Genome Institute"/>
            <person name="Vesth T.C."/>
            <person name="Nybo J."/>
            <person name="Theobald S."/>
            <person name="Brandl J."/>
            <person name="Frisvad J.C."/>
            <person name="Nielsen K.F."/>
            <person name="Lyhne E.K."/>
            <person name="Kogle M.E."/>
            <person name="Kuo A."/>
            <person name="Riley R."/>
            <person name="Clum A."/>
            <person name="Nolan M."/>
            <person name="Lipzen A."/>
            <person name="Salamov A."/>
            <person name="Henrissat B."/>
            <person name="Wiebenga A."/>
            <person name="De Vries R.P."/>
            <person name="Grigoriev I.V."/>
            <person name="Mortensen U.H."/>
            <person name="Andersen M.R."/>
            <person name="Baker S.E."/>
        </authorList>
    </citation>
    <scope>NUCLEOTIDE SEQUENCE [LARGE SCALE GENOMIC DNA]</scope>
    <source>
        <strain evidence="2 3">CBS 117.55</strain>
    </source>
</reference>
<dbReference type="EMBL" id="MSFL01000010">
    <property type="protein sequence ID" value="PWY83411.1"/>
    <property type="molecule type" value="Genomic_DNA"/>
</dbReference>
<comment type="caution">
    <text evidence="2">The sequence shown here is derived from an EMBL/GenBank/DDBJ whole genome shotgun (WGS) entry which is preliminary data.</text>
</comment>
<gene>
    <name evidence="2" type="ORF">BO70DRAFT_25198</name>
</gene>
<dbReference type="VEuPathDB" id="FungiDB:BO70DRAFT_25198"/>
<protein>
    <submittedName>
        <fullName evidence="2">Uncharacterized protein</fullName>
    </submittedName>
</protein>
<dbReference type="GeneID" id="37061049"/>
<sequence>MPRPRHRGARIPRPCLGWLAKADLCDGGPPSPLASWHRLKGSRVFGLRLQSVRSSSWEPELLVRRREEDFRRPVFRAQLDGRKVGQLRRASEARTWNFWGPPTKNPTSPVPAEVRVGPPARSGRRCRVSRPTRAGTVAVAAGRLAGSRCAM</sequence>
<keyword evidence="3" id="KW-1185">Reference proteome</keyword>